<feature type="compositionally biased region" description="Basic and acidic residues" evidence="7">
    <location>
        <begin position="310"/>
        <end position="345"/>
    </location>
</feature>
<evidence type="ECO:0000256" key="2">
    <source>
        <dbReference type="ARBA" id="ARBA00007362"/>
    </source>
</evidence>
<evidence type="ECO:0000256" key="7">
    <source>
        <dbReference type="SAM" id="MobiDB-lite"/>
    </source>
</evidence>
<feature type="transmembrane region" description="Helical" evidence="8">
    <location>
        <begin position="66"/>
        <end position="87"/>
    </location>
</feature>
<dbReference type="GO" id="GO:0005886">
    <property type="term" value="C:plasma membrane"/>
    <property type="evidence" value="ECO:0007669"/>
    <property type="project" value="UniProtKB-SubCell"/>
</dbReference>
<feature type="transmembrane region" description="Helical" evidence="8">
    <location>
        <begin position="33"/>
        <end position="54"/>
    </location>
</feature>
<feature type="transmembrane region" description="Helical" evidence="8">
    <location>
        <begin position="146"/>
        <end position="166"/>
    </location>
</feature>
<dbReference type="InterPro" id="IPR050638">
    <property type="entry name" value="AA-Vitamin_Transporters"/>
</dbReference>
<evidence type="ECO:0000256" key="1">
    <source>
        <dbReference type="ARBA" id="ARBA00004651"/>
    </source>
</evidence>
<evidence type="ECO:0000256" key="4">
    <source>
        <dbReference type="ARBA" id="ARBA00022692"/>
    </source>
</evidence>
<feature type="transmembrane region" description="Helical" evidence="8">
    <location>
        <begin position="178"/>
        <end position="198"/>
    </location>
</feature>
<comment type="similarity">
    <text evidence="2">Belongs to the EamA transporter family.</text>
</comment>
<dbReference type="Proteomes" id="UP000192674">
    <property type="component" value="Unassembled WGS sequence"/>
</dbReference>
<feature type="transmembrane region" description="Helical" evidence="8">
    <location>
        <begin position="238"/>
        <end position="262"/>
    </location>
</feature>
<protein>
    <submittedName>
        <fullName evidence="10">Permease of the drug/metabolite transporter (DMT) superfamily</fullName>
    </submittedName>
</protein>
<keyword evidence="4 8" id="KW-0812">Transmembrane</keyword>
<feature type="region of interest" description="Disordered" evidence="7">
    <location>
        <begin position="294"/>
        <end position="345"/>
    </location>
</feature>
<dbReference type="OrthoDB" id="3695641at2"/>
<evidence type="ECO:0000259" key="9">
    <source>
        <dbReference type="Pfam" id="PF00892"/>
    </source>
</evidence>
<evidence type="ECO:0000256" key="5">
    <source>
        <dbReference type="ARBA" id="ARBA00022989"/>
    </source>
</evidence>
<organism evidence="10 11">
    <name type="scientific">Kibdelosporangium aridum</name>
    <dbReference type="NCBI Taxonomy" id="2030"/>
    <lineage>
        <taxon>Bacteria</taxon>
        <taxon>Bacillati</taxon>
        <taxon>Actinomycetota</taxon>
        <taxon>Actinomycetes</taxon>
        <taxon>Pseudonocardiales</taxon>
        <taxon>Pseudonocardiaceae</taxon>
        <taxon>Kibdelosporangium</taxon>
    </lineage>
</organism>
<evidence type="ECO:0000256" key="8">
    <source>
        <dbReference type="SAM" id="Phobius"/>
    </source>
</evidence>
<keyword evidence="5 8" id="KW-1133">Transmembrane helix</keyword>
<accession>A0A1W2A9B3</accession>
<dbReference type="Pfam" id="PF00892">
    <property type="entry name" value="EamA"/>
    <property type="match status" value="2"/>
</dbReference>
<feature type="transmembrane region" description="Helical" evidence="8">
    <location>
        <begin position="268"/>
        <end position="285"/>
    </location>
</feature>
<dbReference type="SUPFAM" id="SSF103481">
    <property type="entry name" value="Multidrug resistance efflux transporter EmrE"/>
    <property type="match status" value="2"/>
</dbReference>
<dbReference type="EMBL" id="FWXV01000001">
    <property type="protein sequence ID" value="SMC57052.1"/>
    <property type="molecule type" value="Genomic_DNA"/>
</dbReference>
<proteinExistence type="inferred from homology"/>
<feature type="transmembrane region" description="Helical" evidence="8">
    <location>
        <begin position="210"/>
        <end position="231"/>
    </location>
</feature>
<dbReference type="AlphaFoldDB" id="A0A1W2A9B3"/>
<feature type="transmembrane region" description="Helical" evidence="8">
    <location>
        <begin position="121"/>
        <end position="140"/>
    </location>
</feature>
<feature type="domain" description="EamA" evidence="9">
    <location>
        <begin position="8"/>
        <end position="134"/>
    </location>
</feature>
<evidence type="ECO:0000256" key="6">
    <source>
        <dbReference type="ARBA" id="ARBA00023136"/>
    </source>
</evidence>
<reference evidence="10 11" key="1">
    <citation type="submission" date="2017-04" db="EMBL/GenBank/DDBJ databases">
        <authorList>
            <person name="Afonso C.L."/>
            <person name="Miller P.J."/>
            <person name="Scott M.A."/>
            <person name="Spackman E."/>
            <person name="Goraichik I."/>
            <person name="Dimitrov K.M."/>
            <person name="Suarez D.L."/>
            <person name="Swayne D.E."/>
        </authorList>
    </citation>
    <scope>NUCLEOTIDE SEQUENCE [LARGE SCALE GENOMIC DNA]</scope>
    <source>
        <strain evidence="10 11">DSM 43828</strain>
    </source>
</reference>
<keyword evidence="3" id="KW-1003">Cell membrane</keyword>
<dbReference type="PANTHER" id="PTHR32322">
    <property type="entry name" value="INNER MEMBRANE TRANSPORTER"/>
    <property type="match status" value="1"/>
</dbReference>
<evidence type="ECO:0000313" key="10">
    <source>
        <dbReference type="EMBL" id="SMC57052.1"/>
    </source>
</evidence>
<feature type="domain" description="EamA" evidence="9">
    <location>
        <begin position="146"/>
        <end position="283"/>
    </location>
</feature>
<dbReference type="InterPro" id="IPR000620">
    <property type="entry name" value="EamA_dom"/>
</dbReference>
<evidence type="ECO:0000313" key="11">
    <source>
        <dbReference type="Proteomes" id="UP000192674"/>
    </source>
</evidence>
<comment type="subcellular location">
    <subcellularLocation>
        <location evidence="1">Cell membrane</location>
        <topology evidence="1">Multi-pass membrane protein</topology>
    </subcellularLocation>
</comment>
<sequence length="345" mass="36441">MNSITARFALVLAAVGWGGATTATKYALDGFGPSTLLLVKLAAAALVLWAVLAVRGAPRLTRRGRLAWLGLFEPTLAYGALTLGLAYTTATNAALLGASEACFVVALAAVFLKERIGARSLIGLLLAFVGVLLIEEAFAVSPSFTFGDMIILAGNLAAAIYVILAAKVAPTVDTLSMTAYQFLWGAAMSVPFAVFQWSTGREALPVDVPWQFWAVAVTIGGLGFAGSFLLYNHVIRFIPAGLAGVTLNLVPLFGVLTAIVFLGEDLTVWTFTGGVAVIAGIMMFPSDAGDHGVLRQPGVDGAHSPGSEASTREDDRPRQPDRDLEQSDDTRRRDTRDGERVLEGR</sequence>
<keyword evidence="11" id="KW-1185">Reference proteome</keyword>
<name>A0A1W2A9B3_KIBAR</name>
<dbReference type="InterPro" id="IPR037185">
    <property type="entry name" value="EmrE-like"/>
</dbReference>
<gene>
    <name evidence="10" type="ORF">SAMN05661093_00558</name>
</gene>
<evidence type="ECO:0000256" key="3">
    <source>
        <dbReference type="ARBA" id="ARBA00022475"/>
    </source>
</evidence>
<keyword evidence="6 8" id="KW-0472">Membrane</keyword>
<dbReference type="PANTHER" id="PTHR32322:SF18">
    <property type="entry name" value="S-ADENOSYLMETHIONINE_S-ADENOSYLHOMOCYSTEINE TRANSPORTER"/>
    <property type="match status" value="1"/>
</dbReference>
<feature type="transmembrane region" description="Helical" evidence="8">
    <location>
        <begin position="93"/>
        <end position="112"/>
    </location>
</feature>